<dbReference type="EMBL" id="FQZK01000009">
    <property type="protein sequence ID" value="SHJ78867.1"/>
    <property type="molecule type" value="Genomic_DNA"/>
</dbReference>
<keyword evidence="3 4" id="KW-0067">ATP-binding</keyword>
<dbReference type="GO" id="GO:0005524">
    <property type="term" value="F:ATP binding"/>
    <property type="evidence" value="ECO:0007669"/>
    <property type="project" value="UniProtKB-UniRule"/>
</dbReference>
<dbReference type="RefSeq" id="WP_073380252.1">
    <property type="nucleotide sequence ID" value="NZ_FQZK01000009.1"/>
</dbReference>
<dbReference type="SUPFAM" id="SSF53850">
    <property type="entry name" value="Periplasmic binding protein-like II"/>
    <property type="match status" value="1"/>
</dbReference>
<evidence type="ECO:0000313" key="8">
    <source>
        <dbReference type="EMBL" id="SHJ78867.1"/>
    </source>
</evidence>
<dbReference type="PANTHER" id="PTHR42996">
    <property type="entry name" value="PHOSPHATE-BINDING PROTEIN PSTS"/>
    <property type="match status" value="1"/>
</dbReference>
<evidence type="ECO:0000256" key="4">
    <source>
        <dbReference type="PROSITE-ProRule" id="PRU10141"/>
    </source>
</evidence>
<dbReference type="PROSITE" id="PS50011">
    <property type="entry name" value="PROTEIN_KINASE_DOM"/>
    <property type="match status" value="1"/>
</dbReference>
<feature type="binding site" evidence="4">
    <location>
        <position position="50"/>
    </location>
    <ligand>
        <name>ATP</name>
        <dbReference type="ChEBI" id="CHEBI:30616"/>
    </ligand>
</feature>
<evidence type="ECO:0000256" key="3">
    <source>
        <dbReference type="ARBA" id="ARBA00022840"/>
    </source>
</evidence>
<evidence type="ECO:0000256" key="5">
    <source>
        <dbReference type="SAM" id="MobiDB-lite"/>
    </source>
</evidence>
<keyword evidence="2 4" id="KW-0547">Nucleotide-binding</keyword>
<accession>A0A1M6M603</accession>
<dbReference type="SMART" id="SM00220">
    <property type="entry name" value="S_TKc"/>
    <property type="match status" value="1"/>
</dbReference>
<dbReference type="InterPro" id="IPR011009">
    <property type="entry name" value="Kinase-like_dom_sf"/>
</dbReference>
<evidence type="ECO:0000256" key="2">
    <source>
        <dbReference type="ARBA" id="ARBA00022741"/>
    </source>
</evidence>
<sequence>MHHPPPDLTPLRSNDPRAIPPFTVHGRLGAGGMGVVYGATGPDGRWAAIKVVRDEYAGEREFRARFAAEIELMLRVRALCVAPVLAHDSRAEHPWYATAYLPGPTLARRVRVGGPLPAGQARVVAAGIAEAVAAIHAAGVVHRDLKPANVILAPDGPKVLDFGIARAADLTSHTRTGGLIGSPAWMSPERYRGDSGPEADVFAWGAVAAYTATGRSPFGEGGAETLMYRILNEEPDLGGLPPELVDPVRRALAKDPALRPRAADLVHAVAGAPEEQDDTTIVTGLIRAHWDQGDTAPGGPPTGAPGAPPPHRPAGYGPPHAPGGRPPGGAVGGWPPPAGPPAPRPRRKRRVWPLVLGAGVLAVVLIGGAGATGAALGLMGEVPEGVTEGEFDDLVGVPRAAPSTLSASITGSGSTFLGGAAQAWTEAYRERQPQVEITYEPLGSGAGVQEFVDGETDFGSSENPLTEEQVADAEAVRGCPVVQFPVVAGAVAVVHNLGEDAAPELSVSDLAAIYQGEVTSTAVLEGAGVGTQDVDLVPVRHEEEASTAQVFERYLETAPAWSGSWAESVQAASGDEGVAAAVSGTPGAIGFVNASYAQENGLPVAGLVDAEGNVVQPDEEGTRAAAEQIDPAGDDFSLAGRVTAGGYPIMRVNHVFAAECGYEDGTGAALRDFWAYAVGAEGEELIAGTGYTPLPGPVSDGVVELISHVASS</sequence>
<evidence type="ECO:0000259" key="7">
    <source>
        <dbReference type="PROSITE" id="PS50011"/>
    </source>
</evidence>
<keyword evidence="6" id="KW-1133">Transmembrane helix</keyword>
<evidence type="ECO:0000256" key="6">
    <source>
        <dbReference type="SAM" id="Phobius"/>
    </source>
</evidence>
<comment type="similarity">
    <text evidence="1">Belongs to the PstS family.</text>
</comment>
<feature type="compositionally biased region" description="Pro residues" evidence="5">
    <location>
        <begin position="298"/>
        <end position="312"/>
    </location>
</feature>
<dbReference type="InterPro" id="IPR000719">
    <property type="entry name" value="Prot_kinase_dom"/>
</dbReference>
<keyword evidence="6" id="KW-0812">Transmembrane</keyword>
<dbReference type="InterPro" id="IPR017441">
    <property type="entry name" value="Protein_kinase_ATP_BS"/>
</dbReference>
<dbReference type="STRING" id="758803.SAMN05421803_109206"/>
<evidence type="ECO:0000256" key="1">
    <source>
        <dbReference type="ARBA" id="ARBA00008725"/>
    </source>
</evidence>
<dbReference type="CDD" id="cd14014">
    <property type="entry name" value="STKc_PknB_like"/>
    <property type="match status" value="1"/>
</dbReference>
<dbReference type="Pfam" id="PF12849">
    <property type="entry name" value="PBP_like_2"/>
    <property type="match status" value="1"/>
</dbReference>
<dbReference type="Gene3D" id="3.40.190.10">
    <property type="entry name" value="Periplasmic binding protein-like II"/>
    <property type="match status" value="2"/>
</dbReference>
<gene>
    <name evidence="8" type="ORF">SAMN05421803_109206</name>
</gene>
<dbReference type="InterPro" id="IPR050962">
    <property type="entry name" value="Phosphate-bind_PstS"/>
</dbReference>
<dbReference type="OrthoDB" id="3416100at2"/>
<dbReference type="GO" id="GO:0004672">
    <property type="term" value="F:protein kinase activity"/>
    <property type="evidence" value="ECO:0007669"/>
    <property type="project" value="InterPro"/>
</dbReference>
<feature type="region of interest" description="Disordered" evidence="5">
    <location>
        <begin position="290"/>
        <end position="346"/>
    </location>
</feature>
<dbReference type="PROSITE" id="PS00108">
    <property type="entry name" value="PROTEIN_KINASE_ST"/>
    <property type="match status" value="1"/>
</dbReference>
<dbReference type="Gene3D" id="3.30.200.20">
    <property type="entry name" value="Phosphorylase Kinase, domain 1"/>
    <property type="match status" value="1"/>
</dbReference>
<organism evidence="8 9">
    <name type="scientific">Nocardiopsis flavescens</name>
    <dbReference type="NCBI Taxonomy" id="758803"/>
    <lineage>
        <taxon>Bacteria</taxon>
        <taxon>Bacillati</taxon>
        <taxon>Actinomycetota</taxon>
        <taxon>Actinomycetes</taxon>
        <taxon>Streptosporangiales</taxon>
        <taxon>Nocardiopsidaceae</taxon>
        <taxon>Nocardiopsis</taxon>
    </lineage>
</organism>
<keyword evidence="6" id="KW-0472">Membrane</keyword>
<dbReference type="PANTHER" id="PTHR42996:SF1">
    <property type="entry name" value="PHOSPHATE-BINDING PROTEIN PSTS"/>
    <property type="match status" value="1"/>
</dbReference>
<name>A0A1M6M603_9ACTN</name>
<dbReference type="AlphaFoldDB" id="A0A1M6M603"/>
<proteinExistence type="inferred from homology"/>
<reference evidence="8 9" key="1">
    <citation type="submission" date="2016-11" db="EMBL/GenBank/DDBJ databases">
        <authorList>
            <person name="Jaros S."/>
            <person name="Januszkiewicz K."/>
            <person name="Wedrychowicz H."/>
        </authorList>
    </citation>
    <scope>NUCLEOTIDE SEQUENCE [LARGE SCALE GENOMIC DNA]</scope>
    <source>
        <strain evidence="8 9">CGMCC 4.5723</strain>
    </source>
</reference>
<dbReference type="Proteomes" id="UP000184452">
    <property type="component" value="Unassembled WGS sequence"/>
</dbReference>
<dbReference type="Gene3D" id="1.10.510.10">
    <property type="entry name" value="Transferase(Phosphotransferase) domain 1"/>
    <property type="match status" value="1"/>
</dbReference>
<dbReference type="InterPro" id="IPR008271">
    <property type="entry name" value="Ser/Thr_kinase_AS"/>
</dbReference>
<feature type="transmembrane region" description="Helical" evidence="6">
    <location>
        <begin position="354"/>
        <end position="379"/>
    </location>
</feature>
<feature type="compositionally biased region" description="Pro residues" evidence="5">
    <location>
        <begin position="334"/>
        <end position="343"/>
    </location>
</feature>
<dbReference type="Pfam" id="PF00069">
    <property type="entry name" value="Pkinase"/>
    <property type="match status" value="1"/>
</dbReference>
<protein>
    <submittedName>
        <fullName evidence="8">ABC-type phosphate transport system, substrate-binding protein</fullName>
    </submittedName>
</protein>
<feature type="domain" description="Protein kinase" evidence="7">
    <location>
        <begin position="22"/>
        <end position="270"/>
    </location>
</feature>
<dbReference type="InterPro" id="IPR024370">
    <property type="entry name" value="PBP_domain"/>
</dbReference>
<dbReference type="PROSITE" id="PS00107">
    <property type="entry name" value="PROTEIN_KINASE_ATP"/>
    <property type="match status" value="1"/>
</dbReference>
<keyword evidence="9" id="KW-1185">Reference proteome</keyword>
<evidence type="ECO:0000313" key="9">
    <source>
        <dbReference type="Proteomes" id="UP000184452"/>
    </source>
</evidence>
<dbReference type="SUPFAM" id="SSF56112">
    <property type="entry name" value="Protein kinase-like (PK-like)"/>
    <property type="match status" value="1"/>
</dbReference>